<dbReference type="GO" id="GO:0030488">
    <property type="term" value="P:tRNA methylation"/>
    <property type="evidence" value="ECO:0007669"/>
    <property type="project" value="TreeGrafter"/>
</dbReference>
<dbReference type="Pfam" id="PF10396">
    <property type="entry name" value="TrmE_N"/>
    <property type="match status" value="1"/>
</dbReference>
<feature type="binding site" evidence="8">
    <location>
        <position position="226"/>
    </location>
    <ligand>
        <name>K(+)</name>
        <dbReference type="ChEBI" id="CHEBI:29103"/>
    </ligand>
</feature>
<evidence type="ECO:0000256" key="9">
    <source>
        <dbReference type="RuleBase" id="RU003313"/>
    </source>
</evidence>
<evidence type="ECO:0000256" key="1">
    <source>
        <dbReference type="ARBA" id="ARBA00011043"/>
    </source>
</evidence>
<keyword evidence="4 8" id="KW-0378">Hydrolase</keyword>
<organism evidence="11 12">
    <name type="scientific">Rhizobium sullae</name>
    <name type="common">Rhizobium hedysari</name>
    <dbReference type="NCBI Taxonomy" id="50338"/>
    <lineage>
        <taxon>Bacteria</taxon>
        <taxon>Pseudomonadati</taxon>
        <taxon>Pseudomonadota</taxon>
        <taxon>Alphaproteobacteria</taxon>
        <taxon>Hyphomicrobiales</taxon>
        <taxon>Rhizobiaceae</taxon>
        <taxon>Rhizobium/Agrobacterium group</taxon>
        <taxon>Rhizobium</taxon>
    </lineage>
</organism>
<dbReference type="NCBIfam" id="TIGR00450">
    <property type="entry name" value="mnmE_trmE_thdF"/>
    <property type="match status" value="1"/>
</dbReference>
<evidence type="ECO:0000256" key="7">
    <source>
        <dbReference type="ARBA" id="ARBA00023134"/>
    </source>
</evidence>
<dbReference type="InterPro" id="IPR025867">
    <property type="entry name" value="MnmE_helical"/>
</dbReference>
<dbReference type="GO" id="GO:0002098">
    <property type="term" value="P:tRNA wobble uridine modification"/>
    <property type="evidence" value="ECO:0007669"/>
    <property type="project" value="TreeGrafter"/>
</dbReference>
<dbReference type="InterPro" id="IPR027368">
    <property type="entry name" value="MnmE_dom2"/>
</dbReference>
<feature type="binding site" evidence="8">
    <location>
        <position position="247"/>
    </location>
    <ligand>
        <name>K(+)</name>
        <dbReference type="ChEBI" id="CHEBI:29103"/>
    </ligand>
</feature>
<feature type="binding site" evidence="8">
    <location>
        <position position="119"/>
    </location>
    <ligand>
        <name>(6S)-5-formyl-5,6,7,8-tetrahydrofolate</name>
        <dbReference type="ChEBI" id="CHEBI:57457"/>
    </ligand>
</feature>
<dbReference type="PANTHER" id="PTHR42714:SF2">
    <property type="entry name" value="TRNA MODIFICATION GTPASE GTPBP3, MITOCHONDRIAL"/>
    <property type="match status" value="1"/>
</dbReference>
<evidence type="ECO:0000313" key="12">
    <source>
        <dbReference type="Proteomes" id="UP000232164"/>
    </source>
</evidence>
<dbReference type="SUPFAM" id="SSF52540">
    <property type="entry name" value="P-loop containing nucleoside triphosphate hydrolases"/>
    <property type="match status" value="1"/>
</dbReference>
<dbReference type="Gene3D" id="1.20.120.430">
    <property type="entry name" value="tRNA modification GTPase MnmE domain 2"/>
    <property type="match status" value="1"/>
</dbReference>
<reference evidence="11 12" key="1">
    <citation type="submission" date="2017-11" db="EMBL/GenBank/DDBJ databases">
        <authorList>
            <person name="Han C.G."/>
        </authorList>
    </citation>
    <scope>NUCLEOTIDE SEQUENCE [LARGE SCALE GENOMIC DNA]</scope>
    <source>
        <strain evidence="11 12">HCNT1</strain>
    </source>
</reference>
<dbReference type="InterPro" id="IPR031168">
    <property type="entry name" value="G_TrmE"/>
</dbReference>
<evidence type="ECO:0000256" key="5">
    <source>
        <dbReference type="ARBA" id="ARBA00022842"/>
    </source>
</evidence>
<dbReference type="GO" id="GO:0046872">
    <property type="term" value="F:metal ion binding"/>
    <property type="evidence" value="ECO:0007669"/>
    <property type="project" value="UniProtKB-KW"/>
</dbReference>
<dbReference type="PRINTS" id="PR00449">
    <property type="entry name" value="RASTRNSFRMNG"/>
</dbReference>
<evidence type="ECO:0000256" key="8">
    <source>
        <dbReference type="HAMAP-Rule" id="MF_00379"/>
    </source>
</evidence>
<dbReference type="InterPro" id="IPR027417">
    <property type="entry name" value="P-loop_NTPase"/>
</dbReference>
<dbReference type="SUPFAM" id="SSF116878">
    <property type="entry name" value="TrmE connector domain"/>
    <property type="match status" value="1"/>
</dbReference>
<comment type="caution">
    <text evidence="8">Lacks conserved residue(s) required for the propagation of feature annotation.</text>
</comment>
<dbReference type="InterPro" id="IPR004520">
    <property type="entry name" value="GTPase_MnmE"/>
</dbReference>
<evidence type="ECO:0000256" key="6">
    <source>
        <dbReference type="ARBA" id="ARBA00022958"/>
    </source>
</evidence>
<feature type="binding site" evidence="8">
    <location>
        <begin position="245"/>
        <end position="251"/>
    </location>
    <ligand>
        <name>GTP</name>
        <dbReference type="ChEBI" id="CHEBI:37565"/>
    </ligand>
</feature>
<evidence type="ECO:0000259" key="10">
    <source>
        <dbReference type="PROSITE" id="PS51709"/>
    </source>
</evidence>
<dbReference type="Gene3D" id="3.30.1360.120">
    <property type="entry name" value="Probable tRNA modification gtpase trme, domain 1"/>
    <property type="match status" value="1"/>
</dbReference>
<evidence type="ECO:0000256" key="2">
    <source>
        <dbReference type="ARBA" id="ARBA00022694"/>
    </source>
</evidence>
<dbReference type="InterPro" id="IPR006073">
    <property type="entry name" value="GTP-bd"/>
</dbReference>
<dbReference type="HAMAP" id="MF_00379">
    <property type="entry name" value="GTPase_MnmE"/>
    <property type="match status" value="1"/>
</dbReference>
<dbReference type="InterPro" id="IPR005225">
    <property type="entry name" value="Small_GTP-bd"/>
</dbReference>
<sequence>MSNETIYALSSGTVPSGVAVVRLSGVKTRDALRLLIGDTPPPRRASLRTIRSRNGSVIDSGLALFFPSPDSFTGEDCAELQLHGSRAVIHALFEELEAIEGVRMAEEGEFSRRAFENGKLDLVEIEGLADLIAAETEMQRRLAVEHSQGKLSELYDSWAERLTRARALIEAELDFADEDDVPGSVSALVWDDIAQLHAEVENHLAHAQAGEIIRDGFKVVIAGAPNAGKSTLMNALAQREVAIVTNIAGTTRDVLHVDLDINGFLVKLYDTAGLRDTDEVVEREGVRRAERIISEANLVLYLEDMTQGRNGLSPITNTEVLRVGTKADISAATGPVAYDLTISAVTDVGLFALRAAIAERLERQVSSHSLAIPSRRRQRDSLTECLEAIGAALADPSAGLDIRAENLRIAGNALGRITGRVDVDNLLDIIFSEFCIGK</sequence>
<keyword evidence="7 8" id="KW-0342">GTP-binding</keyword>
<comment type="similarity">
    <text evidence="1 8 9">Belongs to the TRAFAC class TrmE-Era-EngA-EngB-Septin-like GTPase superfamily. TrmE GTPase family.</text>
</comment>
<evidence type="ECO:0000256" key="4">
    <source>
        <dbReference type="ARBA" id="ARBA00022801"/>
    </source>
</evidence>
<dbReference type="CDD" id="cd04164">
    <property type="entry name" value="trmE"/>
    <property type="match status" value="1"/>
</dbReference>
<feature type="binding site" evidence="8">
    <location>
        <position position="245"/>
    </location>
    <ligand>
        <name>K(+)</name>
        <dbReference type="ChEBI" id="CHEBI:29103"/>
    </ligand>
</feature>
<accession>A0A2N0CZG8</accession>
<dbReference type="EC" id="3.6.-.-" evidence="8"/>
<dbReference type="STRING" id="1041146.GCA_000427985_03374"/>
<keyword evidence="5 8" id="KW-0460">Magnesium</keyword>
<proteinExistence type="inferred from homology"/>
<comment type="subcellular location">
    <subcellularLocation>
        <location evidence="8">Cytoplasm</location>
    </subcellularLocation>
</comment>
<keyword evidence="8" id="KW-0479">Metal-binding</keyword>
<comment type="caution">
    <text evidence="11">The sequence shown here is derived from an EMBL/GenBank/DDBJ whole genome shotgun (WGS) entry which is preliminary data.</text>
</comment>
<gene>
    <name evidence="8" type="primary">mnmE</name>
    <name evidence="8" type="synonym">trmE</name>
    <name evidence="11" type="ORF">CWR43_34385</name>
</gene>
<keyword evidence="8" id="KW-0963">Cytoplasm</keyword>
<dbReference type="InterPro" id="IPR027266">
    <property type="entry name" value="TrmE/GcvT-like"/>
</dbReference>
<feature type="binding site" evidence="8">
    <location>
        <position position="251"/>
    </location>
    <ligand>
        <name>Mg(2+)</name>
        <dbReference type="ChEBI" id="CHEBI:18420"/>
    </ligand>
</feature>
<dbReference type="Pfam" id="PF01926">
    <property type="entry name" value="MMR_HSR1"/>
    <property type="match status" value="1"/>
</dbReference>
<feature type="binding site" evidence="8">
    <location>
        <position position="438"/>
    </location>
    <ligand>
        <name>(6S)-5-formyl-5,6,7,8-tetrahydrofolate</name>
        <dbReference type="ChEBI" id="CHEBI:57457"/>
    </ligand>
</feature>
<keyword evidence="2 8" id="KW-0819">tRNA processing</keyword>
<feature type="binding site" evidence="8">
    <location>
        <position position="22"/>
    </location>
    <ligand>
        <name>(6S)-5-formyl-5,6,7,8-tetrahydrofolate</name>
        <dbReference type="ChEBI" id="CHEBI:57457"/>
    </ligand>
</feature>
<dbReference type="Pfam" id="PF12631">
    <property type="entry name" value="MnmE_helical"/>
    <property type="match status" value="1"/>
</dbReference>
<dbReference type="EMBL" id="PIQN01000032">
    <property type="protein sequence ID" value="PKA39254.1"/>
    <property type="molecule type" value="Genomic_DNA"/>
</dbReference>
<feature type="binding site" evidence="8">
    <location>
        <position position="230"/>
    </location>
    <ligand>
        <name>Mg(2+)</name>
        <dbReference type="ChEBI" id="CHEBI:18420"/>
    </ligand>
</feature>
<feature type="binding site" evidence="8">
    <location>
        <begin position="270"/>
        <end position="273"/>
    </location>
    <ligand>
        <name>GTP</name>
        <dbReference type="ChEBI" id="CHEBI:37565"/>
    </ligand>
</feature>
<protein>
    <recommendedName>
        <fullName evidence="8">tRNA modification GTPase MnmE</fullName>
        <ecNumber evidence="8">3.6.-.-</ecNumber>
    </recommendedName>
</protein>
<dbReference type="Proteomes" id="UP000232164">
    <property type="component" value="Unassembled WGS sequence"/>
</dbReference>
<comment type="function">
    <text evidence="8">Exhibits a very high intrinsic GTPase hydrolysis rate. Involved in the addition of a carboxymethylaminomethyl (cmnm) group at the wobble position (U34) of certain tRNAs, forming tRNA-cmnm(5)s(2)U34.</text>
</comment>
<dbReference type="PROSITE" id="PS51709">
    <property type="entry name" value="G_TRME"/>
    <property type="match status" value="1"/>
</dbReference>
<dbReference type="FunFam" id="3.30.1360.120:FF:000007">
    <property type="entry name" value="tRNA modification GTPase GTPBP3, mitochondrial"/>
    <property type="match status" value="1"/>
</dbReference>
<dbReference type="Gene3D" id="3.40.50.300">
    <property type="entry name" value="P-loop containing nucleotide triphosphate hydrolases"/>
    <property type="match status" value="1"/>
</dbReference>
<dbReference type="GO" id="GO:0003924">
    <property type="term" value="F:GTPase activity"/>
    <property type="evidence" value="ECO:0007669"/>
    <property type="project" value="UniProtKB-UniRule"/>
</dbReference>
<dbReference type="InterPro" id="IPR018948">
    <property type="entry name" value="GTP-bd_TrmE_N"/>
</dbReference>
<dbReference type="RefSeq" id="WP_100773204.1">
    <property type="nucleotide sequence ID" value="NZ_PIQN01000032.1"/>
</dbReference>
<dbReference type="GO" id="GO:0005525">
    <property type="term" value="F:GTP binding"/>
    <property type="evidence" value="ECO:0007669"/>
    <property type="project" value="UniProtKB-UniRule"/>
</dbReference>
<dbReference type="NCBIfam" id="TIGR00231">
    <property type="entry name" value="small_GTP"/>
    <property type="match status" value="1"/>
</dbReference>
<keyword evidence="6 8" id="KW-0630">Potassium</keyword>
<reference evidence="11 12" key="2">
    <citation type="submission" date="2017-12" db="EMBL/GenBank/DDBJ databases">
        <title>Genome sequence of Rhizobium sullae HCNT1 isolated from Sulla coronaria nodules and featuring peculiar denitrification phenotypes.</title>
        <authorList>
            <person name="De Diego-Diaz B."/>
            <person name="Treu L."/>
            <person name="Campanaro S."/>
            <person name="Da Silva Duarte V."/>
            <person name="Basaglia M."/>
            <person name="Favaro L."/>
            <person name="Casella S."/>
            <person name="Squartini A."/>
        </authorList>
    </citation>
    <scope>NUCLEOTIDE SEQUENCE [LARGE SCALE GENOMIC DNA]</scope>
    <source>
        <strain evidence="11 12">HCNT1</strain>
    </source>
</reference>
<keyword evidence="3 8" id="KW-0547">Nucleotide-binding</keyword>
<dbReference type="GO" id="GO:0005737">
    <property type="term" value="C:cytoplasm"/>
    <property type="evidence" value="ECO:0007669"/>
    <property type="project" value="UniProtKB-SubCell"/>
</dbReference>
<dbReference type="PANTHER" id="PTHR42714">
    <property type="entry name" value="TRNA MODIFICATION GTPASE GTPBP3"/>
    <property type="match status" value="1"/>
</dbReference>
<feature type="binding site" evidence="8">
    <location>
        <position position="79"/>
    </location>
    <ligand>
        <name>(6S)-5-formyl-5,6,7,8-tetrahydrofolate</name>
        <dbReference type="ChEBI" id="CHEBI:57457"/>
    </ligand>
</feature>
<dbReference type="NCBIfam" id="NF003661">
    <property type="entry name" value="PRK05291.1-3"/>
    <property type="match status" value="1"/>
</dbReference>
<feature type="domain" description="TrmE-type G" evidence="10">
    <location>
        <begin position="216"/>
        <end position="362"/>
    </location>
</feature>
<feature type="binding site" evidence="8">
    <location>
        <position position="250"/>
    </location>
    <ligand>
        <name>K(+)</name>
        <dbReference type="ChEBI" id="CHEBI:29103"/>
    </ligand>
</feature>
<comment type="subunit">
    <text evidence="8">Homodimer. Heterotetramer of two MnmE and two MnmG subunits.</text>
</comment>
<evidence type="ECO:0000313" key="11">
    <source>
        <dbReference type="EMBL" id="PKA39254.1"/>
    </source>
</evidence>
<name>A0A2N0CZG8_RHISU</name>
<evidence type="ECO:0000256" key="3">
    <source>
        <dbReference type="ARBA" id="ARBA00022741"/>
    </source>
</evidence>
<dbReference type="CDD" id="cd14858">
    <property type="entry name" value="TrmE_N"/>
    <property type="match status" value="1"/>
</dbReference>
<dbReference type="AlphaFoldDB" id="A0A2N0CZG8"/>
<comment type="cofactor">
    <cofactor evidence="8">
        <name>K(+)</name>
        <dbReference type="ChEBI" id="CHEBI:29103"/>
    </cofactor>
    <text evidence="8">Binds 1 potassium ion per subunit.</text>
</comment>
<feature type="binding site" evidence="8">
    <location>
        <begin position="226"/>
        <end position="231"/>
    </location>
    <ligand>
        <name>GTP</name>
        <dbReference type="ChEBI" id="CHEBI:37565"/>
    </ligand>
</feature>